<dbReference type="Gene3D" id="1.10.101.10">
    <property type="entry name" value="PGBD-like superfamily/PGBD"/>
    <property type="match status" value="1"/>
</dbReference>
<evidence type="ECO:0000313" key="8">
    <source>
        <dbReference type="Proteomes" id="UP000182379"/>
    </source>
</evidence>
<keyword evidence="2" id="KW-0645">Protease</keyword>
<dbReference type="GeneID" id="78333866"/>
<evidence type="ECO:0000256" key="3">
    <source>
        <dbReference type="ARBA" id="ARBA00022801"/>
    </source>
</evidence>
<feature type="chain" id="PRO_5032868986" evidence="5">
    <location>
        <begin position="24"/>
        <end position="232"/>
    </location>
</feature>
<organism evidence="7 8">
    <name type="scientific">Acidaminococcus fermentans</name>
    <dbReference type="NCBI Taxonomy" id="905"/>
    <lineage>
        <taxon>Bacteria</taxon>
        <taxon>Bacillati</taxon>
        <taxon>Bacillota</taxon>
        <taxon>Negativicutes</taxon>
        <taxon>Acidaminococcales</taxon>
        <taxon>Acidaminococcaceae</taxon>
        <taxon>Acidaminococcus</taxon>
    </lineage>
</organism>
<comment type="caution">
    <text evidence="7">The sequence shown here is derived from an EMBL/GenBank/DDBJ whole genome shotgun (WGS) entry which is preliminary data.</text>
</comment>
<evidence type="ECO:0000256" key="4">
    <source>
        <dbReference type="ARBA" id="ARBA00022807"/>
    </source>
</evidence>
<dbReference type="PANTHER" id="PTHR47053">
    <property type="entry name" value="MUREIN DD-ENDOPEPTIDASE MEPH-RELATED"/>
    <property type="match status" value="1"/>
</dbReference>
<proteinExistence type="inferred from homology"/>
<dbReference type="AlphaFoldDB" id="A0A1H2W2D7"/>
<dbReference type="GO" id="GO:0006508">
    <property type="term" value="P:proteolysis"/>
    <property type="evidence" value="ECO:0007669"/>
    <property type="project" value="UniProtKB-KW"/>
</dbReference>
<evidence type="ECO:0000256" key="1">
    <source>
        <dbReference type="ARBA" id="ARBA00007074"/>
    </source>
</evidence>
<dbReference type="InterPro" id="IPR036366">
    <property type="entry name" value="PGBDSf"/>
</dbReference>
<dbReference type="GO" id="GO:0008234">
    <property type="term" value="F:cysteine-type peptidase activity"/>
    <property type="evidence" value="ECO:0007669"/>
    <property type="project" value="UniProtKB-KW"/>
</dbReference>
<keyword evidence="3" id="KW-0378">Hydrolase</keyword>
<protein>
    <submittedName>
        <fullName evidence="7">Peptidoglycan binding domain-containing protein</fullName>
    </submittedName>
</protein>
<evidence type="ECO:0000259" key="6">
    <source>
        <dbReference type="PROSITE" id="PS51935"/>
    </source>
</evidence>
<dbReference type="PROSITE" id="PS51935">
    <property type="entry name" value="NLPC_P60"/>
    <property type="match status" value="1"/>
</dbReference>
<dbReference type="SUPFAM" id="SSF47090">
    <property type="entry name" value="PGBD-like"/>
    <property type="match status" value="1"/>
</dbReference>
<dbReference type="EMBL" id="FNOP01000005">
    <property type="protein sequence ID" value="SDW74705.1"/>
    <property type="molecule type" value="Genomic_DNA"/>
</dbReference>
<dbReference type="Proteomes" id="UP000182379">
    <property type="component" value="Unassembled WGS sequence"/>
</dbReference>
<dbReference type="Gene3D" id="3.90.1720.10">
    <property type="entry name" value="endopeptidase domain like (from Nostoc punctiforme)"/>
    <property type="match status" value="1"/>
</dbReference>
<sequence>MKLHKLVTALILAVLALPLSAGAAAHRTAPLKVGDKGWKVKTVQIKLNAIGMKTPQTGKYTRELEGQVRNFQKEHRLPATGKVDDTTYFRIQEAAFEKEGIHGIRGEDVVRTASRYKGVPYSFGGTTPRAFDCSGYVQYVFRQHRAQLPRTADLQYEKGLFVTQRQLKPGDLVFFSTYEPGASHVGIYAGNGLFWNATSSRGVRLCSLSDDYWKSRYYGAKRVLVPVHKSYR</sequence>
<dbReference type="InterPro" id="IPR051202">
    <property type="entry name" value="Peptidase_C40"/>
</dbReference>
<dbReference type="RefSeq" id="WP_012937515.1">
    <property type="nucleotide sequence ID" value="NZ_CALAKB010000006.1"/>
</dbReference>
<reference evidence="7 8" key="1">
    <citation type="submission" date="2016-10" db="EMBL/GenBank/DDBJ databases">
        <authorList>
            <person name="Varghese N."/>
            <person name="Submissions S."/>
        </authorList>
    </citation>
    <scope>NUCLEOTIDE SEQUENCE [LARGE SCALE GENOMIC DNA]</scope>
    <source>
        <strain evidence="7 8">WCC6</strain>
    </source>
</reference>
<accession>A0A1H2W2D7</accession>
<keyword evidence="5" id="KW-0732">Signal</keyword>
<dbReference type="InterPro" id="IPR038765">
    <property type="entry name" value="Papain-like_cys_pep_sf"/>
</dbReference>
<comment type="similarity">
    <text evidence="1">Belongs to the peptidase C40 family.</text>
</comment>
<dbReference type="SUPFAM" id="SSF54001">
    <property type="entry name" value="Cysteine proteinases"/>
    <property type="match status" value="1"/>
</dbReference>
<dbReference type="InterPro" id="IPR002477">
    <property type="entry name" value="Peptidoglycan-bd-like"/>
</dbReference>
<feature type="signal peptide" evidence="5">
    <location>
        <begin position="1"/>
        <end position="23"/>
    </location>
</feature>
<feature type="domain" description="NlpC/P60" evidence="6">
    <location>
        <begin position="103"/>
        <end position="224"/>
    </location>
</feature>
<dbReference type="PANTHER" id="PTHR47053:SF1">
    <property type="entry name" value="MUREIN DD-ENDOPEPTIDASE MEPH-RELATED"/>
    <property type="match status" value="1"/>
</dbReference>
<evidence type="ECO:0000313" key="7">
    <source>
        <dbReference type="EMBL" id="SDW74705.1"/>
    </source>
</evidence>
<keyword evidence="4" id="KW-0788">Thiol protease</keyword>
<dbReference type="InterPro" id="IPR036365">
    <property type="entry name" value="PGBD-like_sf"/>
</dbReference>
<dbReference type="OMA" id="NSYWAPR"/>
<evidence type="ECO:0000256" key="2">
    <source>
        <dbReference type="ARBA" id="ARBA00022670"/>
    </source>
</evidence>
<gene>
    <name evidence="7" type="ORF">SAMN05216495_10571</name>
</gene>
<evidence type="ECO:0000256" key="5">
    <source>
        <dbReference type="SAM" id="SignalP"/>
    </source>
</evidence>
<name>A0A1H2W2D7_ACIFE</name>
<dbReference type="Pfam" id="PF00877">
    <property type="entry name" value="NLPC_P60"/>
    <property type="match status" value="1"/>
</dbReference>
<dbReference type="Pfam" id="PF01471">
    <property type="entry name" value="PG_binding_1"/>
    <property type="match status" value="1"/>
</dbReference>
<dbReference type="InterPro" id="IPR000064">
    <property type="entry name" value="NLP_P60_dom"/>
</dbReference>